<sequence>MYEYSVCLPSSISADTRPCISLMVLTGIPSSLRQPVTVPSTDGPKSCSSARSSPGIILKEVDCFE</sequence>
<keyword evidence="2" id="KW-1185">Reference proteome</keyword>
<organism evidence="1 2">
    <name type="scientific">Portunus trituberculatus</name>
    <name type="common">Swimming crab</name>
    <name type="synonym">Neptunus trituberculatus</name>
    <dbReference type="NCBI Taxonomy" id="210409"/>
    <lineage>
        <taxon>Eukaryota</taxon>
        <taxon>Metazoa</taxon>
        <taxon>Ecdysozoa</taxon>
        <taxon>Arthropoda</taxon>
        <taxon>Crustacea</taxon>
        <taxon>Multicrustacea</taxon>
        <taxon>Malacostraca</taxon>
        <taxon>Eumalacostraca</taxon>
        <taxon>Eucarida</taxon>
        <taxon>Decapoda</taxon>
        <taxon>Pleocyemata</taxon>
        <taxon>Brachyura</taxon>
        <taxon>Eubrachyura</taxon>
        <taxon>Portunoidea</taxon>
        <taxon>Portunidae</taxon>
        <taxon>Portuninae</taxon>
        <taxon>Portunus</taxon>
    </lineage>
</organism>
<evidence type="ECO:0000313" key="2">
    <source>
        <dbReference type="Proteomes" id="UP000324222"/>
    </source>
</evidence>
<dbReference type="Proteomes" id="UP000324222">
    <property type="component" value="Unassembled WGS sequence"/>
</dbReference>
<evidence type="ECO:0000313" key="1">
    <source>
        <dbReference type="EMBL" id="MPC52175.1"/>
    </source>
</evidence>
<reference evidence="1 2" key="1">
    <citation type="submission" date="2019-05" db="EMBL/GenBank/DDBJ databases">
        <title>Another draft genome of Portunus trituberculatus and its Hox gene families provides insights of decapod evolution.</title>
        <authorList>
            <person name="Jeong J.-H."/>
            <person name="Song I."/>
            <person name="Kim S."/>
            <person name="Choi T."/>
            <person name="Kim D."/>
            <person name="Ryu S."/>
            <person name="Kim W."/>
        </authorList>
    </citation>
    <scope>NUCLEOTIDE SEQUENCE [LARGE SCALE GENOMIC DNA]</scope>
    <source>
        <tissue evidence="1">Muscle</tissue>
    </source>
</reference>
<gene>
    <name evidence="1" type="ORF">E2C01_046037</name>
</gene>
<comment type="caution">
    <text evidence="1">The sequence shown here is derived from an EMBL/GenBank/DDBJ whole genome shotgun (WGS) entry which is preliminary data.</text>
</comment>
<name>A0A5B7G402_PORTR</name>
<protein>
    <submittedName>
        <fullName evidence="1">Uncharacterized protein</fullName>
    </submittedName>
</protein>
<dbReference type="EMBL" id="VSRR010010679">
    <property type="protein sequence ID" value="MPC52175.1"/>
    <property type="molecule type" value="Genomic_DNA"/>
</dbReference>
<accession>A0A5B7G402</accession>
<dbReference type="AlphaFoldDB" id="A0A5B7G402"/>
<proteinExistence type="predicted"/>